<keyword evidence="1" id="KW-1133">Transmembrane helix</keyword>
<proteinExistence type="predicted"/>
<gene>
    <name evidence="3" type="ORF">SAMN05660337_1771</name>
</gene>
<protein>
    <submittedName>
        <fullName evidence="3">Ion channel</fullName>
    </submittedName>
</protein>
<feature type="transmembrane region" description="Helical" evidence="1">
    <location>
        <begin position="162"/>
        <end position="182"/>
    </location>
</feature>
<feature type="transmembrane region" description="Helical" evidence="1">
    <location>
        <begin position="88"/>
        <end position="110"/>
    </location>
</feature>
<dbReference type="Proteomes" id="UP000199053">
    <property type="component" value="Unassembled WGS sequence"/>
</dbReference>
<dbReference type="SUPFAM" id="SSF81324">
    <property type="entry name" value="Voltage-gated potassium channels"/>
    <property type="match status" value="1"/>
</dbReference>
<feature type="domain" description="Potassium channel" evidence="2">
    <location>
        <begin position="169"/>
        <end position="214"/>
    </location>
</feature>
<dbReference type="Pfam" id="PF07885">
    <property type="entry name" value="Ion_trans_2"/>
    <property type="match status" value="1"/>
</dbReference>
<dbReference type="EMBL" id="FNGA01000002">
    <property type="protein sequence ID" value="SDK93810.1"/>
    <property type="molecule type" value="Genomic_DNA"/>
</dbReference>
<dbReference type="InterPro" id="IPR013099">
    <property type="entry name" value="K_chnl_dom"/>
</dbReference>
<dbReference type="AlphaFoldDB" id="A0A1G9FZL0"/>
<feature type="transmembrane region" description="Helical" evidence="1">
    <location>
        <begin position="64"/>
        <end position="82"/>
    </location>
</feature>
<accession>A0A1G9FZL0</accession>
<keyword evidence="1" id="KW-0472">Membrane</keyword>
<sequence>MFRLHKIFRYSPSKFTVLLGFMISQIFLTPIAGNSIYLQQILYFYTYLVLLSAVTAIIESRAKVVIFISLYVTSFVSSVLFFKLHSIYWLGVSEASDMMMLGIAIWGILIFMRKQKKVTRDLVSGAICVYMLCALLWANGYSLCVLYDRSAVSGIDLSESVFAVRNILVYFSYVTMMTIGYGEMIPVTNMARSLVMLQGLFGQMYLAVFVAGTIGMFLAQRDRGSVD</sequence>
<evidence type="ECO:0000313" key="4">
    <source>
        <dbReference type="Proteomes" id="UP000199053"/>
    </source>
</evidence>
<feature type="transmembrane region" description="Helical" evidence="1">
    <location>
        <begin position="194"/>
        <end position="219"/>
    </location>
</feature>
<feature type="transmembrane region" description="Helical" evidence="1">
    <location>
        <begin position="12"/>
        <end position="31"/>
    </location>
</feature>
<feature type="transmembrane region" description="Helical" evidence="1">
    <location>
        <begin position="122"/>
        <end position="142"/>
    </location>
</feature>
<keyword evidence="4" id="KW-1185">Reference proteome</keyword>
<evidence type="ECO:0000313" key="3">
    <source>
        <dbReference type="EMBL" id="SDK93810.1"/>
    </source>
</evidence>
<dbReference type="Gene3D" id="1.10.287.70">
    <property type="match status" value="1"/>
</dbReference>
<reference evidence="4" key="1">
    <citation type="submission" date="2016-10" db="EMBL/GenBank/DDBJ databases">
        <authorList>
            <person name="Varghese N."/>
            <person name="Submissions S."/>
        </authorList>
    </citation>
    <scope>NUCLEOTIDE SEQUENCE [LARGE SCALE GENOMIC DNA]</scope>
    <source>
        <strain evidence="4">DSM 16995</strain>
    </source>
</reference>
<evidence type="ECO:0000259" key="2">
    <source>
        <dbReference type="Pfam" id="PF07885"/>
    </source>
</evidence>
<evidence type="ECO:0000256" key="1">
    <source>
        <dbReference type="SAM" id="Phobius"/>
    </source>
</evidence>
<organism evidence="3 4">
    <name type="scientific">Maridesulfovibrio ferrireducens</name>
    <dbReference type="NCBI Taxonomy" id="246191"/>
    <lineage>
        <taxon>Bacteria</taxon>
        <taxon>Pseudomonadati</taxon>
        <taxon>Thermodesulfobacteriota</taxon>
        <taxon>Desulfovibrionia</taxon>
        <taxon>Desulfovibrionales</taxon>
        <taxon>Desulfovibrionaceae</taxon>
        <taxon>Maridesulfovibrio</taxon>
    </lineage>
</organism>
<dbReference type="STRING" id="246191.SAMN05660337_1771"/>
<keyword evidence="1" id="KW-0812">Transmembrane</keyword>
<name>A0A1G9FZL0_9BACT</name>
<dbReference type="RefSeq" id="WP_244512232.1">
    <property type="nucleotide sequence ID" value="NZ_FNGA01000002.1"/>
</dbReference>
<feature type="transmembrane region" description="Helical" evidence="1">
    <location>
        <begin position="37"/>
        <end position="57"/>
    </location>
</feature>